<evidence type="ECO:0000256" key="1">
    <source>
        <dbReference type="ARBA" id="ARBA00023125"/>
    </source>
</evidence>
<evidence type="ECO:0000313" key="5">
    <source>
        <dbReference type="Proteomes" id="UP000809290"/>
    </source>
</evidence>
<dbReference type="PROSITE" id="PS50977">
    <property type="entry name" value="HTH_TETR_2"/>
    <property type="match status" value="1"/>
</dbReference>
<evidence type="ECO:0000256" key="2">
    <source>
        <dbReference type="PROSITE-ProRule" id="PRU00335"/>
    </source>
</evidence>
<dbReference type="InterPro" id="IPR023772">
    <property type="entry name" value="DNA-bd_HTH_TetR-type_CS"/>
</dbReference>
<name>A0ABS2SJT0_9MICO</name>
<dbReference type="InterPro" id="IPR041490">
    <property type="entry name" value="KstR2_TetR_C"/>
</dbReference>
<dbReference type="Proteomes" id="UP000809290">
    <property type="component" value="Unassembled WGS sequence"/>
</dbReference>
<dbReference type="PROSITE" id="PS01081">
    <property type="entry name" value="HTH_TETR_1"/>
    <property type="match status" value="1"/>
</dbReference>
<dbReference type="PANTHER" id="PTHR30055:SF237">
    <property type="entry name" value="TRANSCRIPTIONAL REPRESSOR MCE3R"/>
    <property type="match status" value="1"/>
</dbReference>
<dbReference type="InterPro" id="IPR009057">
    <property type="entry name" value="Homeodomain-like_sf"/>
</dbReference>
<evidence type="ECO:0000313" key="4">
    <source>
        <dbReference type="EMBL" id="MBM7816517.1"/>
    </source>
</evidence>
<dbReference type="SUPFAM" id="SSF46689">
    <property type="entry name" value="Homeodomain-like"/>
    <property type="match status" value="1"/>
</dbReference>
<dbReference type="Pfam" id="PF00440">
    <property type="entry name" value="TetR_N"/>
    <property type="match status" value="1"/>
</dbReference>
<dbReference type="InterPro" id="IPR050109">
    <property type="entry name" value="HTH-type_TetR-like_transc_reg"/>
</dbReference>
<organism evidence="4 5">
    <name type="scientific">Brevibacterium paucivorans</name>
    <dbReference type="NCBI Taxonomy" id="170994"/>
    <lineage>
        <taxon>Bacteria</taxon>
        <taxon>Bacillati</taxon>
        <taxon>Actinomycetota</taxon>
        <taxon>Actinomycetes</taxon>
        <taxon>Micrococcales</taxon>
        <taxon>Brevibacteriaceae</taxon>
        <taxon>Brevibacterium</taxon>
    </lineage>
</organism>
<feature type="domain" description="HTH tetR-type" evidence="3">
    <location>
        <begin position="21"/>
        <end position="81"/>
    </location>
</feature>
<dbReference type="PRINTS" id="PR00455">
    <property type="entry name" value="HTHTETR"/>
</dbReference>
<dbReference type="Gene3D" id="1.10.357.10">
    <property type="entry name" value="Tetracycline Repressor, domain 2"/>
    <property type="match status" value="1"/>
</dbReference>
<dbReference type="InterPro" id="IPR001647">
    <property type="entry name" value="HTH_TetR"/>
</dbReference>
<proteinExistence type="predicted"/>
<feature type="DNA-binding region" description="H-T-H motif" evidence="2">
    <location>
        <begin position="44"/>
        <end position="63"/>
    </location>
</feature>
<dbReference type="Pfam" id="PF17932">
    <property type="entry name" value="TetR_C_24"/>
    <property type="match status" value="1"/>
</dbReference>
<dbReference type="SUPFAM" id="SSF48498">
    <property type="entry name" value="Tetracyclin repressor-like, C-terminal domain"/>
    <property type="match status" value="1"/>
</dbReference>
<sequence>MNNETSSNEASSSAMWRDYSDNPWTPVQGAALRCFARAGYHGTSIRNIATEANLSVPGLYHHWRSKQAILQALLSQGMEELWWRTELAREEAGADDPLAQFTNVMNCMLWFHTVRKDEALVNASEARSLDAEGLAMHRKNRLRQQKQIDDIVVAGAKAGVFTAPYPLDASRAVVSMCVSVASWFQPDGDLSAAQVVDRYTDLCLRTVGAVR</sequence>
<comment type="caution">
    <text evidence="4">The sequence shown here is derived from an EMBL/GenBank/DDBJ whole genome shotgun (WGS) entry which is preliminary data.</text>
</comment>
<dbReference type="PANTHER" id="PTHR30055">
    <property type="entry name" value="HTH-TYPE TRANSCRIPTIONAL REGULATOR RUTR"/>
    <property type="match status" value="1"/>
</dbReference>
<reference evidence="4 5" key="1">
    <citation type="submission" date="2021-01" db="EMBL/GenBank/DDBJ databases">
        <title>Sequencing the genomes of 1000 actinobacteria strains.</title>
        <authorList>
            <person name="Klenk H.-P."/>
        </authorList>
    </citation>
    <scope>NUCLEOTIDE SEQUENCE [LARGE SCALE GENOMIC DNA]</scope>
    <source>
        <strain evidence="4 5">DSM 13657</strain>
    </source>
</reference>
<dbReference type="InterPro" id="IPR036271">
    <property type="entry name" value="Tet_transcr_reg_TetR-rel_C_sf"/>
</dbReference>
<gene>
    <name evidence="4" type="ORF">JOE56_001211</name>
</gene>
<evidence type="ECO:0000259" key="3">
    <source>
        <dbReference type="PROSITE" id="PS50977"/>
    </source>
</evidence>
<dbReference type="RefSeq" id="WP_204515278.1">
    <property type="nucleotide sequence ID" value="NZ_JAFBCP010000001.1"/>
</dbReference>
<keyword evidence="5" id="KW-1185">Reference proteome</keyword>
<keyword evidence="1 2" id="KW-0238">DNA-binding</keyword>
<dbReference type="EMBL" id="JAFBCP010000001">
    <property type="protein sequence ID" value="MBM7816517.1"/>
    <property type="molecule type" value="Genomic_DNA"/>
</dbReference>
<protein>
    <submittedName>
        <fullName evidence="4">AcrR family transcriptional regulator</fullName>
    </submittedName>
</protein>
<accession>A0ABS2SJT0</accession>